<feature type="region of interest" description="Disordered" evidence="1">
    <location>
        <begin position="1"/>
        <end position="87"/>
    </location>
</feature>
<name>A0A7G1P7C6_9ACTN</name>
<dbReference type="Proteomes" id="UP000516444">
    <property type="component" value="Chromosome"/>
</dbReference>
<protein>
    <submittedName>
        <fullName evidence="2">Uncharacterized protein</fullName>
    </submittedName>
</protein>
<dbReference type="KEGG" id="sgm:GCM10017557_54400"/>
<dbReference type="AlphaFoldDB" id="A0A7G1P7C6"/>
<evidence type="ECO:0000256" key="1">
    <source>
        <dbReference type="SAM" id="MobiDB-lite"/>
    </source>
</evidence>
<dbReference type="EMBL" id="AP023440">
    <property type="protein sequence ID" value="BCL30581.1"/>
    <property type="molecule type" value="Genomic_DNA"/>
</dbReference>
<feature type="compositionally biased region" description="Basic and acidic residues" evidence="1">
    <location>
        <begin position="191"/>
        <end position="206"/>
    </location>
</feature>
<gene>
    <name evidence="2" type="ORF">GCM10017557_54400</name>
</gene>
<evidence type="ECO:0000313" key="3">
    <source>
        <dbReference type="Proteomes" id="UP000516444"/>
    </source>
</evidence>
<feature type="compositionally biased region" description="Basic and acidic residues" evidence="1">
    <location>
        <begin position="28"/>
        <end position="57"/>
    </location>
</feature>
<evidence type="ECO:0000313" key="2">
    <source>
        <dbReference type="EMBL" id="BCL30581.1"/>
    </source>
</evidence>
<proteinExistence type="predicted"/>
<keyword evidence="3" id="KW-1185">Reference proteome</keyword>
<reference evidence="2 3" key="1">
    <citation type="journal article" date="2014" name="Int. J. Syst. Evol. Microbiol.">
        <title>Complete genome sequence of Corynebacterium casei LMG S-19264T (=DSM 44701T), isolated from a smear-ripened cheese.</title>
        <authorList>
            <consortium name="US DOE Joint Genome Institute (JGI-PGF)"/>
            <person name="Walter F."/>
            <person name="Albersmeier A."/>
            <person name="Kalinowski J."/>
            <person name="Ruckert C."/>
        </authorList>
    </citation>
    <scope>NUCLEOTIDE SEQUENCE [LARGE SCALE GENOMIC DNA]</scope>
    <source>
        <strain evidence="2 3">JCM 4677</strain>
    </source>
</reference>
<feature type="region of interest" description="Disordered" evidence="1">
    <location>
        <begin position="187"/>
        <end position="209"/>
    </location>
</feature>
<feature type="region of interest" description="Disordered" evidence="1">
    <location>
        <begin position="425"/>
        <end position="460"/>
    </location>
</feature>
<sequence>MDGPRREEVAAQEQPELAEAVVEETAVEEQRLEEDTAAVEEQRRQEEAAAEELRQQEEAAAAQEQRRQEEAAAAQEQPQPEEKRRRSRLRRLFSAGTTLKKVTGKIKQILGTPSKADKTKKVLDQPDTVANRINAPTEGGVRMHGQATSDTGQVQATAIVAQVDTGINTVTDALGAFNDGRALLAARKDRKGTGPESHKPRKDWKGKPLGVAQNSSMVVGDISGMANAAVRNAGQLAGVPALGEVTGGASVFYSTLIAIREVPVVWSTYNKNRALKEMVEEASGEAPANEGRLQDVLDRLGQVRQRLAQAEAPREQAGGPSADEETAVAALRNQILELNHLLEAELAHIGQYARHKQHTKLGKRITSLGGNTVRAAGGGLAIAGAAGALSGPAAPAVAGVAAALLLGNALYKGARAGSNRYVAARHPDRWARPTSAQDDSGTERAESPTPASAPAPAPAERRDALKEFFKVTKSVQQGERHFMAQKLYALAAGPDVPVGSNVADDIRESARAMLIVLKAGPSQHKQTREEWEASLNNSALQTAWEKEITSQLSSA</sequence>
<organism evidence="2 3">
    <name type="scientific">Streptomyces aurantiacus</name>
    <dbReference type="NCBI Taxonomy" id="47760"/>
    <lineage>
        <taxon>Bacteria</taxon>
        <taxon>Bacillati</taxon>
        <taxon>Actinomycetota</taxon>
        <taxon>Actinomycetes</taxon>
        <taxon>Kitasatosporales</taxon>
        <taxon>Streptomycetaceae</taxon>
        <taxon>Streptomyces</taxon>
        <taxon>Streptomyces aurantiacus group</taxon>
    </lineage>
</organism>
<accession>A0A7G1P7C6</accession>